<reference evidence="1" key="1">
    <citation type="submission" date="2023-03" db="EMBL/GenBank/DDBJ databases">
        <title>Massive genome expansion in bonnet fungi (Mycena s.s.) driven by repeated elements and novel gene families across ecological guilds.</title>
        <authorList>
            <consortium name="Lawrence Berkeley National Laboratory"/>
            <person name="Harder C.B."/>
            <person name="Miyauchi S."/>
            <person name="Viragh M."/>
            <person name="Kuo A."/>
            <person name="Thoen E."/>
            <person name="Andreopoulos B."/>
            <person name="Lu D."/>
            <person name="Skrede I."/>
            <person name="Drula E."/>
            <person name="Henrissat B."/>
            <person name="Morin E."/>
            <person name="Kohler A."/>
            <person name="Barry K."/>
            <person name="LaButti K."/>
            <person name="Morin E."/>
            <person name="Salamov A."/>
            <person name="Lipzen A."/>
            <person name="Mereny Z."/>
            <person name="Hegedus B."/>
            <person name="Baldrian P."/>
            <person name="Stursova M."/>
            <person name="Weitz H."/>
            <person name="Taylor A."/>
            <person name="Grigoriev I.V."/>
            <person name="Nagy L.G."/>
            <person name="Martin F."/>
            <person name="Kauserud H."/>
        </authorList>
    </citation>
    <scope>NUCLEOTIDE SEQUENCE</scope>
    <source>
        <strain evidence="1">CBHHK002</strain>
    </source>
</reference>
<dbReference type="AlphaFoldDB" id="A0AAD7EJ67"/>
<evidence type="ECO:0000313" key="1">
    <source>
        <dbReference type="EMBL" id="KAJ7330342.1"/>
    </source>
</evidence>
<accession>A0AAD7EJ67</accession>
<sequence>DIIAIFFAEAPFSFKLFNWRVGITIAELKDQAIETPFPTAEFHLLSPRSYIFAHTSFYDGDAGQIDIYAFDGERANYPTHVATLELPKLLPNVYVTNLIIQAAPFCAQAISGTPFSKSNDSRIYMVLICYGTTPVKWYRLFVHYRCFHKYML</sequence>
<keyword evidence="2" id="KW-1185">Reference proteome</keyword>
<evidence type="ECO:0000313" key="2">
    <source>
        <dbReference type="Proteomes" id="UP001218218"/>
    </source>
</evidence>
<dbReference type="Proteomes" id="UP001218218">
    <property type="component" value="Unassembled WGS sequence"/>
</dbReference>
<organism evidence="1 2">
    <name type="scientific">Mycena albidolilacea</name>
    <dbReference type="NCBI Taxonomy" id="1033008"/>
    <lineage>
        <taxon>Eukaryota</taxon>
        <taxon>Fungi</taxon>
        <taxon>Dikarya</taxon>
        <taxon>Basidiomycota</taxon>
        <taxon>Agaricomycotina</taxon>
        <taxon>Agaricomycetes</taxon>
        <taxon>Agaricomycetidae</taxon>
        <taxon>Agaricales</taxon>
        <taxon>Marasmiineae</taxon>
        <taxon>Mycenaceae</taxon>
        <taxon>Mycena</taxon>
    </lineage>
</organism>
<proteinExistence type="predicted"/>
<feature type="non-terminal residue" evidence="1">
    <location>
        <position position="1"/>
    </location>
</feature>
<gene>
    <name evidence="1" type="ORF">DFH08DRAFT_1022523</name>
</gene>
<dbReference type="EMBL" id="JARIHO010000037">
    <property type="protein sequence ID" value="KAJ7330342.1"/>
    <property type="molecule type" value="Genomic_DNA"/>
</dbReference>
<comment type="caution">
    <text evidence="1">The sequence shown here is derived from an EMBL/GenBank/DDBJ whole genome shotgun (WGS) entry which is preliminary data.</text>
</comment>
<protein>
    <submittedName>
        <fullName evidence="1">Uncharacterized protein</fullName>
    </submittedName>
</protein>
<feature type="non-terminal residue" evidence="1">
    <location>
        <position position="152"/>
    </location>
</feature>
<name>A0AAD7EJ67_9AGAR</name>